<keyword evidence="1" id="KW-0472">Membrane</keyword>
<organism evidence="2 3">
    <name type="scientific">Paractinoplanes toevensis</name>
    <dbReference type="NCBI Taxonomy" id="571911"/>
    <lineage>
        <taxon>Bacteria</taxon>
        <taxon>Bacillati</taxon>
        <taxon>Actinomycetota</taxon>
        <taxon>Actinomycetes</taxon>
        <taxon>Micromonosporales</taxon>
        <taxon>Micromonosporaceae</taxon>
        <taxon>Paractinoplanes</taxon>
    </lineage>
</organism>
<comment type="caution">
    <text evidence="2">The sequence shown here is derived from an EMBL/GenBank/DDBJ whole genome shotgun (WGS) entry which is preliminary data.</text>
</comment>
<sequence length="193" mass="22409">MGWSPQVWAALIGLAAGVLGSAVKYALDRRAKAYEDLWSRRLEHYRGAWELSALFSRWPRQEPTRDDVRNLRTQLRSWYYGDGGMLMSAKARRRYEYVQKGLEAIRYAEDRVEDGDYDRMMEIFSRYRSALTDDLQSRRKGSVVYALVDLIRDRRIRAELEERYRQILEPDRSPGAVAGRRVIGTTGVTPGGR</sequence>
<keyword evidence="1" id="KW-1133">Transmembrane helix</keyword>
<dbReference type="EMBL" id="BOQN01000128">
    <property type="protein sequence ID" value="GIM96769.1"/>
    <property type="molecule type" value="Genomic_DNA"/>
</dbReference>
<keyword evidence="1" id="KW-0812">Transmembrane</keyword>
<evidence type="ECO:0000313" key="2">
    <source>
        <dbReference type="EMBL" id="GIM96769.1"/>
    </source>
</evidence>
<protein>
    <submittedName>
        <fullName evidence="2">Uncharacterized protein</fullName>
    </submittedName>
</protein>
<evidence type="ECO:0000256" key="1">
    <source>
        <dbReference type="SAM" id="Phobius"/>
    </source>
</evidence>
<dbReference type="RefSeq" id="WP_213012441.1">
    <property type="nucleotide sequence ID" value="NZ_BOQN01000128.1"/>
</dbReference>
<reference evidence="2 3" key="1">
    <citation type="submission" date="2021-03" db="EMBL/GenBank/DDBJ databases">
        <title>Whole genome shotgun sequence of Actinoplanes toevensis NBRC 105298.</title>
        <authorList>
            <person name="Komaki H."/>
            <person name="Tamura T."/>
        </authorList>
    </citation>
    <scope>NUCLEOTIDE SEQUENCE [LARGE SCALE GENOMIC DNA]</scope>
    <source>
        <strain evidence="2 3">NBRC 105298</strain>
    </source>
</reference>
<accession>A0A919WAR0</accession>
<proteinExistence type="predicted"/>
<keyword evidence="3" id="KW-1185">Reference proteome</keyword>
<evidence type="ECO:0000313" key="3">
    <source>
        <dbReference type="Proteomes" id="UP000677082"/>
    </source>
</evidence>
<dbReference type="AlphaFoldDB" id="A0A919WAR0"/>
<dbReference type="Proteomes" id="UP000677082">
    <property type="component" value="Unassembled WGS sequence"/>
</dbReference>
<gene>
    <name evidence="2" type="ORF">Ato02nite_085620</name>
</gene>
<feature type="transmembrane region" description="Helical" evidence="1">
    <location>
        <begin position="6"/>
        <end position="27"/>
    </location>
</feature>
<name>A0A919WAR0_9ACTN</name>